<organism evidence="1 2">
    <name type="scientific">Candidatus Thiomargarita nelsonii</name>
    <dbReference type="NCBI Taxonomy" id="1003181"/>
    <lineage>
        <taxon>Bacteria</taxon>
        <taxon>Pseudomonadati</taxon>
        <taxon>Pseudomonadota</taxon>
        <taxon>Gammaproteobacteria</taxon>
        <taxon>Thiotrichales</taxon>
        <taxon>Thiotrichaceae</taxon>
        <taxon>Thiomargarita</taxon>
    </lineage>
</organism>
<dbReference type="AlphaFoldDB" id="A0A4E0QQ70"/>
<keyword evidence="2" id="KW-1185">Reference proteome</keyword>
<evidence type="ECO:0000313" key="2">
    <source>
        <dbReference type="Proteomes" id="UP000030428"/>
    </source>
</evidence>
<accession>A0A4E0QQ70</accession>
<reference evidence="1 2" key="1">
    <citation type="journal article" date="2016" name="Front. Microbiol.">
        <title>Single-Cell (Meta-)Genomics of a Dimorphic Candidatus Thiomargarita nelsonii Reveals Genomic Plasticity.</title>
        <authorList>
            <person name="Flood B.E."/>
            <person name="Fliss P."/>
            <person name="Jones D.S."/>
            <person name="Dick G.J."/>
            <person name="Jain S."/>
            <person name="Kaster A.K."/>
            <person name="Winkel M."/>
            <person name="Mussmann M."/>
            <person name="Bailey J."/>
        </authorList>
    </citation>
    <scope>NUCLEOTIDE SEQUENCE [LARGE SCALE GENOMIC DNA]</scope>
    <source>
        <strain evidence="1">Hydrate Ridge</strain>
    </source>
</reference>
<comment type="caution">
    <text evidence="1">The sequence shown here is derived from an EMBL/GenBank/DDBJ whole genome shotgun (WGS) entry which is preliminary data.</text>
</comment>
<proteinExistence type="predicted"/>
<name>A0A4E0QQ70_9GAMM</name>
<dbReference type="Proteomes" id="UP000030428">
    <property type="component" value="Unassembled WGS sequence"/>
</dbReference>
<sequence>MLVWFSFADFKIPTGGNPLRAMSDTTNNYPMVSFSLQDAERPGRHDLHFVPLLRFPRRAWEREKNPIRFFEKIKLK</sequence>
<dbReference type="EMBL" id="JSZA02000070">
    <property type="protein sequence ID" value="TGO02848.1"/>
    <property type="molecule type" value="Genomic_DNA"/>
</dbReference>
<evidence type="ECO:0000313" key="1">
    <source>
        <dbReference type="EMBL" id="TGO02848.1"/>
    </source>
</evidence>
<protein>
    <submittedName>
        <fullName evidence="1">Uncharacterized protein</fullName>
    </submittedName>
</protein>
<gene>
    <name evidence="1" type="ORF">PN36_18085</name>
</gene>